<comment type="caution">
    <text evidence="1">The sequence shown here is derived from an EMBL/GenBank/DDBJ whole genome shotgun (WGS) entry which is preliminary data.</text>
</comment>
<keyword evidence="2" id="KW-1185">Reference proteome</keyword>
<name>A0ACC0BWM9_CATRO</name>
<organism evidence="1 2">
    <name type="scientific">Catharanthus roseus</name>
    <name type="common">Madagascar periwinkle</name>
    <name type="synonym">Vinca rosea</name>
    <dbReference type="NCBI Taxonomy" id="4058"/>
    <lineage>
        <taxon>Eukaryota</taxon>
        <taxon>Viridiplantae</taxon>
        <taxon>Streptophyta</taxon>
        <taxon>Embryophyta</taxon>
        <taxon>Tracheophyta</taxon>
        <taxon>Spermatophyta</taxon>
        <taxon>Magnoliopsida</taxon>
        <taxon>eudicotyledons</taxon>
        <taxon>Gunneridae</taxon>
        <taxon>Pentapetalae</taxon>
        <taxon>asterids</taxon>
        <taxon>lamiids</taxon>
        <taxon>Gentianales</taxon>
        <taxon>Apocynaceae</taxon>
        <taxon>Rauvolfioideae</taxon>
        <taxon>Vinceae</taxon>
        <taxon>Catharanthinae</taxon>
        <taxon>Catharanthus</taxon>
    </lineage>
</organism>
<evidence type="ECO:0000313" key="1">
    <source>
        <dbReference type="EMBL" id="KAI5677046.1"/>
    </source>
</evidence>
<proteinExistence type="predicted"/>
<dbReference type="Proteomes" id="UP001060085">
    <property type="component" value="Linkage Group LG02"/>
</dbReference>
<evidence type="ECO:0000313" key="2">
    <source>
        <dbReference type="Proteomes" id="UP001060085"/>
    </source>
</evidence>
<reference evidence="2" key="1">
    <citation type="journal article" date="2023" name="Nat. Plants">
        <title>Single-cell RNA sequencing provides a high-resolution roadmap for understanding the multicellular compartmentation of specialized metabolism.</title>
        <authorList>
            <person name="Sun S."/>
            <person name="Shen X."/>
            <person name="Li Y."/>
            <person name="Li Y."/>
            <person name="Wang S."/>
            <person name="Li R."/>
            <person name="Zhang H."/>
            <person name="Shen G."/>
            <person name="Guo B."/>
            <person name="Wei J."/>
            <person name="Xu J."/>
            <person name="St-Pierre B."/>
            <person name="Chen S."/>
            <person name="Sun C."/>
        </authorList>
    </citation>
    <scope>NUCLEOTIDE SEQUENCE [LARGE SCALE GENOMIC DNA]</scope>
</reference>
<accession>A0ACC0BWM9</accession>
<gene>
    <name evidence="1" type="ORF">M9H77_07996</name>
</gene>
<protein>
    <submittedName>
        <fullName evidence="1">Uncharacterized protein</fullName>
    </submittedName>
</protein>
<sequence>MIGSSLPLTVSHRTGRVRCLGKENLGDRSLSRGKMGIKTYRVWLSDAFAHDELYQKLHTHEPGHKKAGQFVEHCSNEFWKQFCILKTRKTQEHEENGTHMSTDMEMMYEIGLGLRKGHTYGFGEAKSACLHHTICAVDGGRCSDSHYSEGGSGVQPESNARLLTPTTYCMDPWLDLSMEKPVNASNNECLKCLSSGPSKRVKSYHGYFVNGFRFHTLERGSGSLTYNYGVRLRHLLLRQQFLFHRGRLFLRQQLLYLRGHLILWQQLLYFYNSRDHDSISATAILESGTHVCPFFGFICSRDVMKPAPSSSAYPTTLAPSSAPLLAPSS</sequence>
<dbReference type="EMBL" id="CM044702">
    <property type="protein sequence ID" value="KAI5677046.1"/>
    <property type="molecule type" value="Genomic_DNA"/>
</dbReference>